<name>L1IAA8_GUITC</name>
<dbReference type="InterPro" id="IPR013766">
    <property type="entry name" value="Thioredoxin_domain"/>
</dbReference>
<dbReference type="CDD" id="cd02947">
    <property type="entry name" value="TRX_family"/>
    <property type="match status" value="1"/>
</dbReference>
<evidence type="ECO:0000259" key="2">
    <source>
        <dbReference type="Pfam" id="PF00085"/>
    </source>
</evidence>
<dbReference type="Gene3D" id="3.40.30.10">
    <property type="entry name" value="Glutaredoxin"/>
    <property type="match status" value="1"/>
</dbReference>
<feature type="non-terminal residue" evidence="3">
    <location>
        <position position="56"/>
    </location>
</feature>
<dbReference type="EMBL" id="JH993173">
    <property type="protein sequence ID" value="EKX32765.1"/>
    <property type="molecule type" value="Genomic_DNA"/>
</dbReference>
<reference evidence="4" key="3">
    <citation type="submission" date="2015-06" db="UniProtKB">
        <authorList>
            <consortium name="EnsemblProtists"/>
        </authorList>
    </citation>
    <scope>IDENTIFICATION</scope>
</reference>
<evidence type="ECO:0000313" key="3">
    <source>
        <dbReference type="EMBL" id="EKX32765.1"/>
    </source>
</evidence>
<dbReference type="Pfam" id="PF00085">
    <property type="entry name" value="Thioredoxin"/>
    <property type="match status" value="1"/>
</dbReference>
<dbReference type="Proteomes" id="UP000011087">
    <property type="component" value="Unassembled WGS sequence"/>
</dbReference>
<dbReference type="KEGG" id="gtt:GUITHDRAFT_56924"/>
<dbReference type="AlphaFoldDB" id="L1IAA8"/>
<dbReference type="EnsemblProtists" id="EKX32765">
    <property type="protein sequence ID" value="EKX32765"/>
    <property type="gene ID" value="GUITHDRAFT_56924"/>
</dbReference>
<dbReference type="InterPro" id="IPR036249">
    <property type="entry name" value="Thioredoxin-like_sf"/>
</dbReference>
<evidence type="ECO:0000313" key="5">
    <source>
        <dbReference type="Proteomes" id="UP000011087"/>
    </source>
</evidence>
<feature type="domain" description="Thioredoxin" evidence="2">
    <location>
        <begin position="1"/>
        <end position="55"/>
    </location>
</feature>
<keyword evidence="5" id="KW-1185">Reference proteome</keyword>
<dbReference type="HOGENOM" id="CLU_090389_14_6_1"/>
<gene>
    <name evidence="3" type="ORF">GUITHDRAFT_56924</name>
</gene>
<evidence type="ECO:0000256" key="1">
    <source>
        <dbReference type="ARBA" id="ARBA00023157"/>
    </source>
</evidence>
<feature type="non-terminal residue" evidence="3">
    <location>
        <position position="1"/>
    </location>
</feature>
<dbReference type="OMA" id="MDPNIND"/>
<dbReference type="OrthoDB" id="10263751at2759"/>
<dbReference type="GeneID" id="17289481"/>
<dbReference type="SUPFAM" id="SSF52833">
    <property type="entry name" value="Thioredoxin-like"/>
    <property type="match status" value="1"/>
</dbReference>
<dbReference type="PANTHER" id="PTHR46115">
    <property type="entry name" value="THIOREDOXIN-LIKE PROTEIN 1"/>
    <property type="match status" value="1"/>
</dbReference>
<proteinExistence type="predicted"/>
<keyword evidence="1" id="KW-1015">Disulfide bond</keyword>
<reference evidence="3 5" key="1">
    <citation type="journal article" date="2012" name="Nature">
        <title>Algal genomes reveal evolutionary mosaicism and the fate of nucleomorphs.</title>
        <authorList>
            <consortium name="DOE Joint Genome Institute"/>
            <person name="Curtis B.A."/>
            <person name="Tanifuji G."/>
            <person name="Burki F."/>
            <person name="Gruber A."/>
            <person name="Irimia M."/>
            <person name="Maruyama S."/>
            <person name="Arias M.C."/>
            <person name="Ball S.G."/>
            <person name="Gile G.H."/>
            <person name="Hirakawa Y."/>
            <person name="Hopkins J.F."/>
            <person name="Kuo A."/>
            <person name="Rensing S.A."/>
            <person name="Schmutz J."/>
            <person name="Symeonidi A."/>
            <person name="Elias M."/>
            <person name="Eveleigh R.J."/>
            <person name="Herman E.K."/>
            <person name="Klute M.J."/>
            <person name="Nakayama T."/>
            <person name="Obornik M."/>
            <person name="Reyes-Prieto A."/>
            <person name="Armbrust E.V."/>
            <person name="Aves S.J."/>
            <person name="Beiko R.G."/>
            <person name="Coutinho P."/>
            <person name="Dacks J.B."/>
            <person name="Durnford D.G."/>
            <person name="Fast N.M."/>
            <person name="Green B.R."/>
            <person name="Grisdale C.J."/>
            <person name="Hempel F."/>
            <person name="Henrissat B."/>
            <person name="Hoppner M.P."/>
            <person name="Ishida K."/>
            <person name="Kim E."/>
            <person name="Koreny L."/>
            <person name="Kroth P.G."/>
            <person name="Liu Y."/>
            <person name="Malik S.B."/>
            <person name="Maier U.G."/>
            <person name="McRose D."/>
            <person name="Mock T."/>
            <person name="Neilson J.A."/>
            <person name="Onodera N.T."/>
            <person name="Poole A.M."/>
            <person name="Pritham E.J."/>
            <person name="Richards T.A."/>
            <person name="Rocap G."/>
            <person name="Roy S.W."/>
            <person name="Sarai C."/>
            <person name="Schaack S."/>
            <person name="Shirato S."/>
            <person name="Slamovits C.H."/>
            <person name="Spencer D.F."/>
            <person name="Suzuki S."/>
            <person name="Worden A.Z."/>
            <person name="Zauner S."/>
            <person name="Barry K."/>
            <person name="Bell C."/>
            <person name="Bharti A.K."/>
            <person name="Crow J.A."/>
            <person name="Grimwood J."/>
            <person name="Kramer R."/>
            <person name="Lindquist E."/>
            <person name="Lucas S."/>
            <person name="Salamov A."/>
            <person name="McFadden G.I."/>
            <person name="Lane C.E."/>
            <person name="Keeling P.J."/>
            <person name="Gray M.W."/>
            <person name="Grigoriev I.V."/>
            <person name="Archibald J.M."/>
        </authorList>
    </citation>
    <scope>NUCLEOTIDE SEQUENCE</scope>
    <source>
        <strain evidence="3 5">CCMP2712</strain>
    </source>
</reference>
<sequence length="56" mass="6090">CGPCRAIAPKFEALSYKHQDVVFVKVDTEASGENKALAMEAGIAAFPTFHFYVNAQ</sequence>
<accession>L1IAA8</accession>
<protein>
    <recommendedName>
        <fullName evidence="2">Thioredoxin domain-containing protein</fullName>
    </recommendedName>
</protein>
<dbReference type="STRING" id="905079.L1IAA8"/>
<reference evidence="5" key="2">
    <citation type="submission" date="2012-11" db="EMBL/GenBank/DDBJ databases">
        <authorList>
            <person name="Kuo A."/>
            <person name="Curtis B.A."/>
            <person name="Tanifuji G."/>
            <person name="Burki F."/>
            <person name="Gruber A."/>
            <person name="Irimia M."/>
            <person name="Maruyama S."/>
            <person name="Arias M.C."/>
            <person name="Ball S.G."/>
            <person name="Gile G.H."/>
            <person name="Hirakawa Y."/>
            <person name="Hopkins J.F."/>
            <person name="Rensing S.A."/>
            <person name="Schmutz J."/>
            <person name="Symeonidi A."/>
            <person name="Elias M."/>
            <person name="Eveleigh R.J."/>
            <person name="Herman E.K."/>
            <person name="Klute M.J."/>
            <person name="Nakayama T."/>
            <person name="Obornik M."/>
            <person name="Reyes-Prieto A."/>
            <person name="Armbrust E.V."/>
            <person name="Aves S.J."/>
            <person name="Beiko R.G."/>
            <person name="Coutinho P."/>
            <person name="Dacks J.B."/>
            <person name="Durnford D.G."/>
            <person name="Fast N.M."/>
            <person name="Green B.R."/>
            <person name="Grisdale C."/>
            <person name="Hempe F."/>
            <person name="Henrissat B."/>
            <person name="Hoppner M.P."/>
            <person name="Ishida K.-I."/>
            <person name="Kim E."/>
            <person name="Koreny L."/>
            <person name="Kroth P.G."/>
            <person name="Liu Y."/>
            <person name="Malik S.-B."/>
            <person name="Maier U.G."/>
            <person name="McRose D."/>
            <person name="Mock T."/>
            <person name="Neilson J.A."/>
            <person name="Onodera N.T."/>
            <person name="Poole A.M."/>
            <person name="Pritham E.J."/>
            <person name="Richards T.A."/>
            <person name="Rocap G."/>
            <person name="Roy S.W."/>
            <person name="Sarai C."/>
            <person name="Schaack S."/>
            <person name="Shirato S."/>
            <person name="Slamovits C.H."/>
            <person name="Spencer D.F."/>
            <person name="Suzuki S."/>
            <person name="Worden A.Z."/>
            <person name="Zauner S."/>
            <person name="Barry K."/>
            <person name="Bell C."/>
            <person name="Bharti A.K."/>
            <person name="Crow J.A."/>
            <person name="Grimwood J."/>
            <person name="Kramer R."/>
            <person name="Lindquist E."/>
            <person name="Lucas S."/>
            <person name="Salamov A."/>
            <person name="McFadden G.I."/>
            <person name="Lane C.E."/>
            <person name="Keeling P.J."/>
            <person name="Gray M.W."/>
            <person name="Grigoriev I.V."/>
            <person name="Archibald J.M."/>
        </authorList>
    </citation>
    <scope>NUCLEOTIDE SEQUENCE</scope>
    <source>
        <strain evidence="5">CCMP2712</strain>
    </source>
</reference>
<organism evidence="3">
    <name type="scientific">Guillardia theta (strain CCMP2712)</name>
    <name type="common">Cryptophyte</name>
    <dbReference type="NCBI Taxonomy" id="905079"/>
    <lineage>
        <taxon>Eukaryota</taxon>
        <taxon>Cryptophyceae</taxon>
        <taxon>Pyrenomonadales</taxon>
        <taxon>Geminigeraceae</taxon>
        <taxon>Guillardia</taxon>
    </lineage>
</organism>
<evidence type="ECO:0000313" key="4">
    <source>
        <dbReference type="EnsemblProtists" id="EKX32765"/>
    </source>
</evidence>
<dbReference type="PaxDb" id="55529-EKX32765"/>
<dbReference type="RefSeq" id="XP_005819745.1">
    <property type="nucleotide sequence ID" value="XM_005819688.1"/>
</dbReference>